<dbReference type="EMBL" id="JBHSFN010000015">
    <property type="protein sequence ID" value="MFC4589295.1"/>
    <property type="molecule type" value="Genomic_DNA"/>
</dbReference>
<dbReference type="Proteomes" id="UP001595891">
    <property type="component" value="Unassembled WGS sequence"/>
</dbReference>
<name>A0ABV9ELG1_9ACTN</name>
<comment type="caution">
    <text evidence="1">The sequence shown here is derived from an EMBL/GenBank/DDBJ whole genome shotgun (WGS) entry which is preliminary data.</text>
</comment>
<gene>
    <name evidence="1" type="ORF">ACFO8L_24605</name>
</gene>
<evidence type="ECO:0000313" key="1">
    <source>
        <dbReference type="EMBL" id="MFC4589295.1"/>
    </source>
</evidence>
<evidence type="ECO:0008006" key="3">
    <source>
        <dbReference type="Google" id="ProtNLM"/>
    </source>
</evidence>
<evidence type="ECO:0000313" key="2">
    <source>
        <dbReference type="Proteomes" id="UP001595891"/>
    </source>
</evidence>
<organism evidence="1 2">
    <name type="scientific">Sphaerisporangium corydalis</name>
    <dbReference type="NCBI Taxonomy" id="1441875"/>
    <lineage>
        <taxon>Bacteria</taxon>
        <taxon>Bacillati</taxon>
        <taxon>Actinomycetota</taxon>
        <taxon>Actinomycetes</taxon>
        <taxon>Streptosporangiales</taxon>
        <taxon>Streptosporangiaceae</taxon>
        <taxon>Sphaerisporangium</taxon>
    </lineage>
</organism>
<protein>
    <recommendedName>
        <fullName evidence="3">Immunity protein 35 domain-containing protein</fullName>
    </recommendedName>
</protein>
<proteinExistence type="predicted"/>
<keyword evidence="2" id="KW-1185">Reference proteome</keyword>
<accession>A0ABV9ELG1</accession>
<reference evidence="2" key="1">
    <citation type="journal article" date="2019" name="Int. J. Syst. Evol. Microbiol.">
        <title>The Global Catalogue of Microorganisms (GCM) 10K type strain sequencing project: providing services to taxonomists for standard genome sequencing and annotation.</title>
        <authorList>
            <consortium name="The Broad Institute Genomics Platform"/>
            <consortium name="The Broad Institute Genome Sequencing Center for Infectious Disease"/>
            <person name="Wu L."/>
            <person name="Ma J."/>
        </authorList>
    </citation>
    <scope>NUCLEOTIDE SEQUENCE [LARGE SCALE GENOMIC DNA]</scope>
    <source>
        <strain evidence="2">CCUG 49560</strain>
    </source>
</reference>
<dbReference type="RefSeq" id="WP_262846422.1">
    <property type="nucleotide sequence ID" value="NZ_JANZYP010000046.1"/>
</dbReference>
<sequence length="94" mass="10066">MSGRPVTAEQARVLAEEYFNGPLPAAEATEVGLYAFEEGYVAWARGPEPREPSTLPATVGGGCVVIDKATGELSIRPLLNPQNVADQWPGHHPR</sequence>